<feature type="compositionally biased region" description="Low complexity" evidence="1">
    <location>
        <begin position="86"/>
        <end position="105"/>
    </location>
</feature>
<feature type="compositionally biased region" description="Basic and acidic residues" evidence="1">
    <location>
        <begin position="37"/>
        <end position="57"/>
    </location>
</feature>
<reference evidence="2" key="2">
    <citation type="submission" date="2021-02" db="EMBL/GenBank/DDBJ databases">
        <authorList>
            <person name="Kimball J.A."/>
            <person name="Haas M.W."/>
            <person name="Macchietto M."/>
            <person name="Kono T."/>
            <person name="Duquette J."/>
            <person name="Shao M."/>
        </authorList>
    </citation>
    <scope>NUCLEOTIDE SEQUENCE</scope>
    <source>
        <tissue evidence="2">Fresh leaf tissue</tissue>
    </source>
</reference>
<evidence type="ECO:0000313" key="3">
    <source>
        <dbReference type="Proteomes" id="UP000729402"/>
    </source>
</evidence>
<dbReference type="AlphaFoldDB" id="A0A8J5V770"/>
<proteinExistence type="predicted"/>
<evidence type="ECO:0000256" key="1">
    <source>
        <dbReference type="SAM" id="MobiDB-lite"/>
    </source>
</evidence>
<gene>
    <name evidence="2" type="ORF">GUJ93_ZPchr0003g17557</name>
</gene>
<protein>
    <submittedName>
        <fullName evidence="2">Uncharacterized protein</fullName>
    </submittedName>
</protein>
<feature type="region of interest" description="Disordered" evidence="1">
    <location>
        <begin position="1"/>
        <end position="57"/>
    </location>
</feature>
<name>A0A8J5V770_ZIZPA</name>
<dbReference type="Proteomes" id="UP000729402">
    <property type="component" value="Unassembled WGS sequence"/>
</dbReference>
<feature type="compositionally biased region" description="Basic residues" evidence="1">
    <location>
        <begin position="9"/>
        <end position="27"/>
    </location>
</feature>
<accession>A0A8J5V770</accession>
<comment type="caution">
    <text evidence="2">The sequence shown here is derived from an EMBL/GenBank/DDBJ whole genome shotgun (WGS) entry which is preliminary data.</text>
</comment>
<organism evidence="2 3">
    <name type="scientific">Zizania palustris</name>
    <name type="common">Northern wild rice</name>
    <dbReference type="NCBI Taxonomy" id="103762"/>
    <lineage>
        <taxon>Eukaryota</taxon>
        <taxon>Viridiplantae</taxon>
        <taxon>Streptophyta</taxon>
        <taxon>Embryophyta</taxon>
        <taxon>Tracheophyta</taxon>
        <taxon>Spermatophyta</taxon>
        <taxon>Magnoliopsida</taxon>
        <taxon>Liliopsida</taxon>
        <taxon>Poales</taxon>
        <taxon>Poaceae</taxon>
        <taxon>BOP clade</taxon>
        <taxon>Oryzoideae</taxon>
        <taxon>Oryzeae</taxon>
        <taxon>Zizaniinae</taxon>
        <taxon>Zizania</taxon>
    </lineage>
</organism>
<reference evidence="2" key="1">
    <citation type="journal article" date="2021" name="bioRxiv">
        <title>Whole Genome Assembly and Annotation of Northern Wild Rice, Zizania palustris L., Supports a Whole Genome Duplication in the Zizania Genus.</title>
        <authorList>
            <person name="Haas M."/>
            <person name="Kono T."/>
            <person name="Macchietto M."/>
            <person name="Millas R."/>
            <person name="McGilp L."/>
            <person name="Shao M."/>
            <person name="Duquette J."/>
            <person name="Hirsch C.N."/>
            <person name="Kimball J."/>
        </authorList>
    </citation>
    <scope>NUCLEOTIDE SEQUENCE</scope>
    <source>
        <tissue evidence="2">Fresh leaf tissue</tissue>
    </source>
</reference>
<dbReference type="EMBL" id="JAAALK010000286">
    <property type="protein sequence ID" value="KAG8063077.1"/>
    <property type="molecule type" value="Genomic_DNA"/>
</dbReference>
<sequence>MPLLCASPVHRRGTHPCRQSLLRRHTSHSSSPRSTRRSRDIDPKQLHSSEKTTRRERINSDRWHLMCPPASGICIVTCTPPQCSSGRRSCSSPSSSRSGSFCSTSDRTATQQSRSGSSQSCLWCLYMPVNLLQIFSDNFTVAFRILLGLRYIAELLRSVCTICLWTILGCLPGCLACLSREKEKS</sequence>
<feature type="region of interest" description="Disordered" evidence="1">
    <location>
        <begin position="86"/>
        <end position="113"/>
    </location>
</feature>
<evidence type="ECO:0000313" key="2">
    <source>
        <dbReference type="EMBL" id="KAG8063077.1"/>
    </source>
</evidence>
<keyword evidence="3" id="KW-1185">Reference proteome</keyword>